<comment type="subcellular location">
    <subcellularLocation>
        <location evidence="1">Membrane</location>
        <topology evidence="1">Multi-pass membrane protein</topology>
    </subcellularLocation>
</comment>
<dbReference type="EMBL" id="JAACXV010000327">
    <property type="protein sequence ID" value="KAF7279993.1"/>
    <property type="molecule type" value="Genomic_DNA"/>
</dbReference>
<feature type="transmembrane region" description="Helical" evidence="6">
    <location>
        <begin position="215"/>
        <end position="231"/>
    </location>
</feature>
<keyword evidence="3 6" id="KW-1133">Transmembrane helix</keyword>
<dbReference type="AlphaFoldDB" id="A0A834IK91"/>
<evidence type="ECO:0000256" key="5">
    <source>
        <dbReference type="ARBA" id="ARBA00038268"/>
    </source>
</evidence>
<dbReference type="OrthoDB" id="420606at2759"/>
<organism evidence="7 8">
    <name type="scientific">Rhynchophorus ferrugineus</name>
    <name type="common">Red palm weevil</name>
    <name type="synonym">Curculio ferrugineus</name>
    <dbReference type="NCBI Taxonomy" id="354439"/>
    <lineage>
        <taxon>Eukaryota</taxon>
        <taxon>Metazoa</taxon>
        <taxon>Ecdysozoa</taxon>
        <taxon>Arthropoda</taxon>
        <taxon>Hexapoda</taxon>
        <taxon>Insecta</taxon>
        <taxon>Pterygota</taxon>
        <taxon>Neoptera</taxon>
        <taxon>Endopterygota</taxon>
        <taxon>Coleoptera</taxon>
        <taxon>Polyphaga</taxon>
        <taxon>Cucujiformia</taxon>
        <taxon>Curculionidae</taxon>
        <taxon>Dryophthorinae</taxon>
        <taxon>Rhynchophorus</taxon>
    </lineage>
</organism>
<feature type="transmembrane region" description="Helical" evidence="6">
    <location>
        <begin position="103"/>
        <end position="119"/>
    </location>
</feature>
<name>A0A834IK91_RHYFE</name>
<feature type="transmembrane region" description="Helical" evidence="6">
    <location>
        <begin position="310"/>
        <end position="329"/>
    </location>
</feature>
<reference evidence="7" key="1">
    <citation type="submission" date="2020-08" db="EMBL/GenBank/DDBJ databases">
        <title>Genome sequencing and assembly of the red palm weevil Rhynchophorus ferrugineus.</title>
        <authorList>
            <person name="Dias G.B."/>
            <person name="Bergman C.M."/>
            <person name="Manee M."/>
        </authorList>
    </citation>
    <scope>NUCLEOTIDE SEQUENCE</scope>
    <source>
        <strain evidence="7">AA-2017</strain>
        <tissue evidence="7">Whole larva</tissue>
    </source>
</reference>
<proteinExistence type="inferred from homology"/>
<comment type="similarity">
    <text evidence="5">Belongs to the membrane-bound acyltransferase family. HHAT subfamily.</text>
</comment>
<keyword evidence="4 6" id="KW-0472">Membrane</keyword>
<evidence type="ECO:0000256" key="1">
    <source>
        <dbReference type="ARBA" id="ARBA00004141"/>
    </source>
</evidence>
<dbReference type="InterPro" id="IPR051085">
    <property type="entry name" value="MB_O-acyltransferase"/>
</dbReference>
<evidence type="ECO:0000313" key="8">
    <source>
        <dbReference type="Proteomes" id="UP000625711"/>
    </source>
</evidence>
<evidence type="ECO:0000256" key="2">
    <source>
        <dbReference type="ARBA" id="ARBA00022692"/>
    </source>
</evidence>
<keyword evidence="2 6" id="KW-0812">Transmembrane</keyword>
<dbReference type="Proteomes" id="UP000625711">
    <property type="component" value="Unassembled WGS sequence"/>
</dbReference>
<evidence type="ECO:0000256" key="6">
    <source>
        <dbReference type="SAM" id="Phobius"/>
    </source>
</evidence>
<feature type="transmembrane region" description="Helical" evidence="6">
    <location>
        <begin position="237"/>
        <end position="256"/>
    </location>
</feature>
<evidence type="ECO:0000313" key="7">
    <source>
        <dbReference type="EMBL" id="KAF7279993.1"/>
    </source>
</evidence>
<evidence type="ECO:0008006" key="9">
    <source>
        <dbReference type="Google" id="ProtNLM"/>
    </source>
</evidence>
<protein>
    <recommendedName>
        <fullName evidence="9">Protein-cysteine N-palmitoyltransferase Rasp</fullName>
    </recommendedName>
</protein>
<keyword evidence="8" id="KW-1185">Reference proteome</keyword>
<sequence length="343" mass="40386">MTTSVRLESKEIQICLIIWISTVLYCIYNFFIISQKYFLNFHDSFDDFVEGWGLFGSRKRDKADFEWETITFLVQNLSPYFLVYVGTNEFLRYKNVTQKNIQFIQIIFSLTLVYVVASYKGLMHILLQLVSMLDMWSLCGYGYLMGQLFHIKYVVLYGLSTSLTSFENIKVPHLPRCIGRVHLYSDMWKYFDPGLHTFLKGCIFIPCYSKTHNKFLSSFLCFLFVYVWHGIEDYILIWAVMNYSGVCLESLARYLYINMLKTCKFWQRLQKDNLDRMQCVLAAPLLSMSAISNFYFFAGKDVGDIFWNKAIGSGWMCQLAIFSILYCCCRISNKLRHIQAHMM</sequence>
<dbReference type="GO" id="GO:0016409">
    <property type="term" value="F:palmitoyltransferase activity"/>
    <property type="evidence" value="ECO:0007669"/>
    <property type="project" value="TreeGrafter"/>
</dbReference>
<dbReference type="GO" id="GO:0016020">
    <property type="term" value="C:membrane"/>
    <property type="evidence" value="ECO:0007669"/>
    <property type="project" value="UniProtKB-SubCell"/>
</dbReference>
<dbReference type="PANTHER" id="PTHR13285:SF18">
    <property type="entry name" value="PROTEIN-CYSTEINE N-PALMITOYLTRANSFERASE RASP"/>
    <property type="match status" value="1"/>
</dbReference>
<dbReference type="InterPro" id="IPR004299">
    <property type="entry name" value="MBOAT_fam"/>
</dbReference>
<evidence type="ECO:0000256" key="4">
    <source>
        <dbReference type="ARBA" id="ARBA00023136"/>
    </source>
</evidence>
<evidence type="ECO:0000256" key="3">
    <source>
        <dbReference type="ARBA" id="ARBA00022989"/>
    </source>
</evidence>
<feature type="transmembrane region" description="Helical" evidence="6">
    <location>
        <begin position="70"/>
        <end position="91"/>
    </location>
</feature>
<gene>
    <name evidence="7" type="ORF">GWI33_006509</name>
</gene>
<dbReference type="Pfam" id="PF03062">
    <property type="entry name" value="MBOAT"/>
    <property type="match status" value="1"/>
</dbReference>
<feature type="transmembrane region" description="Helical" evidence="6">
    <location>
        <begin position="277"/>
        <end position="298"/>
    </location>
</feature>
<comment type="caution">
    <text evidence="7">The sequence shown here is derived from an EMBL/GenBank/DDBJ whole genome shotgun (WGS) entry which is preliminary data.</text>
</comment>
<accession>A0A834IK91</accession>
<dbReference type="PANTHER" id="PTHR13285">
    <property type="entry name" value="ACYLTRANSFERASE"/>
    <property type="match status" value="1"/>
</dbReference>
<dbReference type="GO" id="GO:0005783">
    <property type="term" value="C:endoplasmic reticulum"/>
    <property type="evidence" value="ECO:0007669"/>
    <property type="project" value="TreeGrafter"/>
</dbReference>
<feature type="transmembrane region" description="Helical" evidence="6">
    <location>
        <begin position="12"/>
        <end position="33"/>
    </location>
</feature>